<dbReference type="AlphaFoldDB" id="A0AAD9MSJ7"/>
<protein>
    <submittedName>
        <fullName evidence="2">Uncharacterized protein</fullName>
    </submittedName>
</protein>
<name>A0AAD9MSJ7_9ANNE</name>
<keyword evidence="1" id="KW-0732">Signal</keyword>
<comment type="caution">
    <text evidence="2">The sequence shown here is derived from an EMBL/GenBank/DDBJ whole genome shotgun (WGS) entry which is preliminary data.</text>
</comment>
<sequence>MTRLWLLLAIVPVLRVESAPQNVLNLDLKELEKLGISVDDLVQHLRRLAQGNYVCGYREISDMRRHFLRNRTVTCNDGSPAGAKCVIAIMCDECTLIICGEWAREVGITMSDGFRGEKVAAANTAGA</sequence>
<evidence type="ECO:0000256" key="1">
    <source>
        <dbReference type="SAM" id="SignalP"/>
    </source>
</evidence>
<reference evidence="2" key="1">
    <citation type="journal article" date="2023" name="Mol. Biol. Evol.">
        <title>Third-Generation Sequencing Reveals the Adaptive Role of the Epigenome in Three Deep-Sea Polychaetes.</title>
        <authorList>
            <person name="Perez M."/>
            <person name="Aroh O."/>
            <person name="Sun Y."/>
            <person name="Lan Y."/>
            <person name="Juniper S.K."/>
            <person name="Young C.R."/>
            <person name="Angers B."/>
            <person name="Qian P.Y."/>
        </authorList>
    </citation>
    <scope>NUCLEOTIDE SEQUENCE</scope>
    <source>
        <strain evidence="2">P08H-3</strain>
    </source>
</reference>
<gene>
    <name evidence="2" type="ORF">LSH36_1096g00009</name>
</gene>
<feature type="chain" id="PRO_5042152070" evidence="1">
    <location>
        <begin position="19"/>
        <end position="127"/>
    </location>
</feature>
<accession>A0AAD9MSJ7</accession>
<feature type="signal peptide" evidence="1">
    <location>
        <begin position="1"/>
        <end position="18"/>
    </location>
</feature>
<dbReference type="EMBL" id="JAODUP010001096">
    <property type="protein sequence ID" value="KAK2141444.1"/>
    <property type="molecule type" value="Genomic_DNA"/>
</dbReference>
<dbReference type="Proteomes" id="UP001208570">
    <property type="component" value="Unassembled WGS sequence"/>
</dbReference>
<organism evidence="2 3">
    <name type="scientific">Paralvinella palmiformis</name>
    <dbReference type="NCBI Taxonomy" id="53620"/>
    <lineage>
        <taxon>Eukaryota</taxon>
        <taxon>Metazoa</taxon>
        <taxon>Spiralia</taxon>
        <taxon>Lophotrochozoa</taxon>
        <taxon>Annelida</taxon>
        <taxon>Polychaeta</taxon>
        <taxon>Sedentaria</taxon>
        <taxon>Canalipalpata</taxon>
        <taxon>Terebellida</taxon>
        <taxon>Terebelliformia</taxon>
        <taxon>Alvinellidae</taxon>
        <taxon>Paralvinella</taxon>
    </lineage>
</organism>
<evidence type="ECO:0000313" key="2">
    <source>
        <dbReference type="EMBL" id="KAK2141444.1"/>
    </source>
</evidence>
<keyword evidence="3" id="KW-1185">Reference proteome</keyword>
<evidence type="ECO:0000313" key="3">
    <source>
        <dbReference type="Proteomes" id="UP001208570"/>
    </source>
</evidence>
<proteinExistence type="predicted"/>